<feature type="compositionally biased region" description="Polar residues" evidence="1">
    <location>
        <begin position="242"/>
        <end position="251"/>
    </location>
</feature>
<accession>A0A0S4JG73</accession>
<feature type="region of interest" description="Disordered" evidence="1">
    <location>
        <begin position="1052"/>
        <end position="1071"/>
    </location>
</feature>
<evidence type="ECO:0008006" key="5">
    <source>
        <dbReference type="Google" id="ProtNLM"/>
    </source>
</evidence>
<feature type="signal peptide" evidence="2">
    <location>
        <begin position="1"/>
        <end position="22"/>
    </location>
</feature>
<evidence type="ECO:0000313" key="4">
    <source>
        <dbReference type="Proteomes" id="UP000051952"/>
    </source>
</evidence>
<evidence type="ECO:0000313" key="3">
    <source>
        <dbReference type="EMBL" id="CUG89516.1"/>
    </source>
</evidence>
<feature type="compositionally biased region" description="Basic and acidic residues" evidence="1">
    <location>
        <begin position="1031"/>
        <end position="1046"/>
    </location>
</feature>
<feature type="compositionally biased region" description="Low complexity" evidence="1">
    <location>
        <begin position="346"/>
        <end position="359"/>
    </location>
</feature>
<protein>
    <recommendedName>
        <fullName evidence="5">WW domain-containing protein</fullName>
    </recommendedName>
</protein>
<dbReference type="OMA" id="FRMACWV"/>
<gene>
    <name evidence="3" type="ORF">BSAL_21840</name>
</gene>
<feature type="region of interest" description="Disordered" evidence="1">
    <location>
        <begin position="917"/>
        <end position="944"/>
    </location>
</feature>
<keyword evidence="4" id="KW-1185">Reference proteome</keyword>
<feature type="region of interest" description="Disordered" evidence="1">
    <location>
        <begin position="324"/>
        <end position="428"/>
    </location>
</feature>
<feature type="region of interest" description="Disordered" evidence="1">
    <location>
        <begin position="222"/>
        <end position="307"/>
    </location>
</feature>
<feature type="chain" id="PRO_5006622343" description="WW domain-containing protein" evidence="2">
    <location>
        <begin position="23"/>
        <end position="1071"/>
    </location>
</feature>
<feature type="compositionally biased region" description="Low complexity" evidence="1">
    <location>
        <begin position="369"/>
        <end position="383"/>
    </location>
</feature>
<feature type="compositionally biased region" description="Low complexity" evidence="1">
    <location>
        <begin position="648"/>
        <end position="657"/>
    </location>
</feature>
<keyword evidence="2" id="KW-0732">Signal</keyword>
<dbReference type="Proteomes" id="UP000051952">
    <property type="component" value="Unassembled WGS sequence"/>
</dbReference>
<feature type="region of interest" description="Disordered" evidence="1">
    <location>
        <begin position="181"/>
        <end position="210"/>
    </location>
</feature>
<name>A0A0S4JG73_BODSA</name>
<feature type="region of interest" description="Disordered" evidence="1">
    <location>
        <begin position="1017"/>
        <end position="1046"/>
    </location>
</feature>
<feature type="compositionally biased region" description="Polar residues" evidence="1">
    <location>
        <begin position="918"/>
        <end position="944"/>
    </location>
</feature>
<feature type="region of interest" description="Disordered" evidence="1">
    <location>
        <begin position="644"/>
        <end position="664"/>
    </location>
</feature>
<dbReference type="EMBL" id="CYKH01001747">
    <property type="protein sequence ID" value="CUG89516.1"/>
    <property type="molecule type" value="Genomic_DNA"/>
</dbReference>
<dbReference type="VEuPathDB" id="TriTrypDB:BSAL_21840"/>
<organism evidence="3 4">
    <name type="scientific">Bodo saltans</name>
    <name type="common">Flagellated protozoan</name>
    <dbReference type="NCBI Taxonomy" id="75058"/>
    <lineage>
        <taxon>Eukaryota</taxon>
        <taxon>Discoba</taxon>
        <taxon>Euglenozoa</taxon>
        <taxon>Kinetoplastea</taxon>
        <taxon>Metakinetoplastina</taxon>
        <taxon>Eubodonida</taxon>
        <taxon>Bodonidae</taxon>
        <taxon>Bodo</taxon>
    </lineage>
</organism>
<sequence length="1071" mass="115021">MLLRCHTAVLFGLGLLMRKGMADYEDEFENASDEENSRSKQPPPVAATVKFPATAVAVPVPVPVPVAVPVPVPVASTKAPIPAPINVASPVAQKTEAERAVEAALDSGMWKKQFDAGSQKHYYFHVLTKATTWNLAEELGFGEKKVPSLALGFGSDTGSTIVSPQENPILLKLPAKFRSNSMFGDEPARSASPEADEGSSPGVKDDGGGKQFQQLSRFQAFGSVSPAGGTDDGAGDEVKADSLTSSPTAVRSETHRAAAAAREGFRQAVKHQPEATGTRPSVSFAFGAGGSESAVSDPREDPADGKGAFGEFAVFKAFNSDQFAGSVSGTGNAEEAEKRQSSQFLAAAKQPTKAADAQPTKSADKGNSDDSSSAFSTASQAIAKRVVTPTTVDPKELPSAKTAGQEGPATNNHAQKRAPLTLQTTLSPTSPIPAVYVAPMATISPGVTPAAVNPQQKPSVFSVPQFSTYVVPTTRHEEPNMMPPIAIGSQPLVPDRGFGAASTTTAVANPPAVDSKLIELRETTEAVERLVRAFAHLRGVEPSQSAAERAASYVAEAGARGLHQTQFNSRKSAARTLTTSEDRTNSNDLLSSRRRAEHQFLMRGTQDLGDLGIHRMHEEMLETTIVDCVLDMMANDFQRRVMPKKRAATSTAASSSSQPYPARLERESISHETVTIDQYRRFTDPNADASLRGGTWKQSATTGLTRHDPYQVFESPFTTWRSPHGSSGLGEGEQSLATLAHEALNKYVLRHLVLGTLHPPLVRLMLVDLMSACMDAALRCFGSDDLSPASVPMVLLRFDGAEKDVALATQICHALPLEVIDTADTARASSTGSSRRRVFRVEHWVCRIHMLTIVKVLQSALRQAEAIDADAYRTFKASRANSSKRSPRSALQDGDNEVFIPQERCLFSVFTDPDAHASASSEVPQTASSAVPASGGSTTKNSSQLREAIEAPLSAIVESIASILPTHPVFDVRESEYVGDIDQRECVVETIGELLQDVDIRRALEKRASQKLLARALKRKEDNGNGSATRQGERDRREEQLRILREAEDRASKMVEEIRAEMAASNRNTKR</sequence>
<feature type="region of interest" description="Disordered" evidence="1">
    <location>
        <begin position="566"/>
        <end position="587"/>
    </location>
</feature>
<evidence type="ECO:0000256" key="2">
    <source>
        <dbReference type="SAM" id="SignalP"/>
    </source>
</evidence>
<proteinExistence type="predicted"/>
<feature type="compositionally biased region" description="Low complexity" evidence="1">
    <location>
        <begin position="419"/>
        <end position="428"/>
    </location>
</feature>
<evidence type="ECO:0000256" key="1">
    <source>
        <dbReference type="SAM" id="MobiDB-lite"/>
    </source>
</evidence>
<reference evidence="4" key="1">
    <citation type="submission" date="2015-09" db="EMBL/GenBank/DDBJ databases">
        <authorList>
            <consortium name="Pathogen Informatics"/>
        </authorList>
    </citation>
    <scope>NUCLEOTIDE SEQUENCE [LARGE SCALE GENOMIC DNA]</scope>
    <source>
        <strain evidence="4">Lake Konstanz</strain>
    </source>
</reference>
<dbReference type="AlphaFoldDB" id="A0A0S4JG73"/>
<dbReference type="OrthoDB" id="266289at2759"/>
<feature type="compositionally biased region" description="Polar residues" evidence="1">
    <location>
        <begin position="566"/>
        <end position="579"/>
    </location>
</feature>